<comment type="caution">
    <text evidence="1">The sequence shown here is derived from an EMBL/GenBank/DDBJ whole genome shotgun (WGS) entry which is preliminary data.</text>
</comment>
<accession>A0ABU7R2W9</accession>
<dbReference type="EMBL" id="JAZGJU010000040">
    <property type="protein sequence ID" value="MEE6129152.1"/>
    <property type="molecule type" value="Genomic_DNA"/>
</dbReference>
<organism evidence="1 2">
    <name type="scientific">Chryseobacterium arthrosphaerae</name>
    <dbReference type="NCBI Taxonomy" id="651561"/>
    <lineage>
        <taxon>Bacteria</taxon>
        <taxon>Pseudomonadati</taxon>
        <taxon>Bacteroidota</taxon>
        <taxon>Flavobacteriia</taxon>
        <taxon>Flavobacteriales</taxon>
        <taxon>Weeksellaceae</taxon>
        <taxon>Chryseobacterium group</taxon>
        <taxon>Chryseobacterium</taxon>
    </lineage>
</organism>
<keyword evidence="2" id="KW-1185">Reference proteome</keyword>
<dbReference type="RefSeq" id="WP_330937460.1">
    <property type="nucleotide sequence ID" value="NZ_JAZGJU010000040.1"/>
</dbReference>
<gene>
    <name evidence="1" type="ORF">V2E39_17265</name>
</gene>
<evidence type="ECO:0000313" key="2">
    <source>
        <dbReference type="Proteomes" id="UP001350005"/>
    </source>
</evidence>
<dbReference type="Proteomes" id="UP001350005">
    <property type="component" value="Unassembled WGS sequence"/>
</dbReference>
<protein>
    <submittedName>
        <fullName evidence="1">Uncharacterized protein</fullName>
    </submittedName>
</protein>
<sequence length="126" mass="15259">MKKKTIKIPIYFGDFIIILDPDDWKNVNEMYQHRLRWTRPADKSDEAFVFEDNHNGYTRYIVCFKKHSKNSVIAHECVHLVNKLFKDRGQQLDIENDEAQAYMTGWFFEQIENFFKNQKYLCKQTI</sequence>
<proteinExistence type="predicted"/>
<reference evidence="1 2" key="1">
    <citation type="submission" date="2024-01" db="EMBL/GenBank/DDBJ databases">
        <title>Whole genome of Chryseobacterium arthrosphaerae NNCa 2741.</title>
        <authorList>
            <person name="Boriskina E.V."/>
            <person name="Gordinskaya N.A."/>
            <person name="Kropotov V.S."/>
            <person name="Alekseeva A.E."/>
            <person name="Makhova M.A."/>
            <person name="Kryazhev D.V."/>
            <person name="Shkurkina I.S."/>
        </authorList>
    </citation>
    <scope>NUCLEOTIDE SEQUENCE [LARGE SCALE GENOMIC DNA]</scope>
    <source>
        <strain evidence="1 2">NNCa 2741</strain>
    </source>
</reference>
<evidence type="ECO:0000313" key="1">
    <source>
        <dbReference type="EMBL" id="MEE6129152.1"/>
    </source>
</evidence>
<name>A0ABU7R2W9_9FLAO</name>